<organism evidence="1 2">
    <name type="scientific">Gymnopilus dilepis</name>
    <dbReference type="NCBI Taxonomy" id="231916"/>
    <lineage>
        <taxon>Eukaryota</taxon>
        <taxon>Fungi</taxon>
        <taxon>Dikarya</taxon>
        <taxon>Basidiomycota</taxon>
        <taxon>Agaricomycotina</taxon>
        <taxon>Agaricomycetes</taxon>
        <taxon>Agaricomycetidae</taxon>
        <taxon>Agaricales</taxon>
        <taxon>Agaricineae</taxon>
        <taxon>Hymenogastraceae</taxon>
        <taxon>Gymnopilus</taxon>
    </lineage>
</organism>
<name>A0A409Y0B7_9AGAR</name>
<keyword evidence="2" id="KW-1185">Reference proteome</keyword>
<dbReference type="AlphaFoldDB" id="A0A409Y0B7"/>
<dbReference type="OrthoDB" id="10587794at2759"/>
<dbReference type="InParanoid" id="A0A409Y0B7"/>
<sequence>MHSAPKVHSGQTLPSLDLLVEASSSMSPSLIFSPFSTRTAAAVFISSPFALHPQNSEHLHHQNPVLMPQSAPVPVPINNSRNGGTSLLVIDILRRAGRMIWDKALVLCDKVRLSVKRVSITCFPPLFA</sequence>
<accession>A0A409Y0B7</accession>
<protein>
    <submittedName>
        <fullName evidence="1">Uncharacterized protein</fullName>
    </submittedName>
</protein>
<dbReference type="EMBL" id="NHYE01001370">
    <property type="protein sequence ID" value="PPQ96456.1"/>
    <property type="molecule type" value="Genomic_DNA"/>
</dbReference>
<proteinExistence type="predicted"/>
<evidence type="ECO:0000313" key="1">
    <source>
        <dbReference type="EMBL" id="PPQ96456.1"/>
    </source>
</evidence>
<dbReference type="Proteomes" id="UP000284706">
    <property type="component" value="Unassembled WGS sequence"/>
</dbReference>
<gene>
    <name evidence="1" type="ORF">CVT26_005128</name>
</gene>
<evidence type="ECO:0000313" key="2">
    <source>
        <dbReference type="Proteomes" id="UP000284706"/>
    </source>
</evidence>
<reference evidence="1 2" key="1">
    <citation type="journal article" date="2018" name="Evol. Lett.">
        <title>Horizontal gene cluster transfer increased hallucinogenic mushroom diversity.</title>
        <authorList>
            <person name="Reynolds H.T."/>
            <person name="Vijayakumar V."/>
            <person name="Gluck-Thaler E."/>
            <person name="Korotkin H.B."/>
            <person name="Matheny P.B."/>
            <person name="Slot J.C."/>
        </authorList>
    </citation>
    <scope>NUCLEOTIDE SEQUENCE [LARGE SCALE GENOMIC DNA]</scope>
    <source>
        <strain evidence="1 2">SRW20</strain>
    </source>
</reference>
<comment type="caution">
    <text evidence="1">The sequence shown here is derived from an EMBL/GenBank/DDBJ whole genome shotgun (WGS) entry which is preliminary data.</text>
</comment>